<gene>
    <name evidence="1" type="ORF">PAPOLLO_LOCUS21697</name>
</gene>
<evidence type="ECO:0000313" key="1">
    <source>
        <dbReference type="EMBL" id="CAG5039789.1"/>
    </source>
</evidence>
<dbReference type="EMBL" id="CAJQZP010001337">
    <property type="protein sequence ID" value="CAG5039789.1"/>
    <property type="molecule type" value="Genomic_DNA"/>
</dbReference>
<reference evidence="1" key="1">
    <citation type="submission" date="2021-04" db="EMBL/GenBank/DDBJ databases">
        <authorList>
            <person name="Tunstrom K."/>
        </authorList>
    </citation>
    <scope>NUCLEOTIDE SEQUENCE</scope>
</reference>
<dbReference type="Proteomes" id="UP000691718">
    <property type="component" value="Unassembled WGS sequence"/>
</dbReference>
<comment type="caution">
    <text evidence="1">The sequence shown here is derived from an EMBL/GenBank/DDBJ whole genome shotgun (WGS) entry which is preliminary data.</text>
</comment>
<protein>
    <submittedName>
        <fullName evidence="1">(apollo) hypothetical protein</fullName>
    </submittedName>
</protein>
<accession>A0A8S3XS51</accession>
<dbReference type="OrthoDB" id="6931915at2759"/>
<proteinExistence type="predicted"/>
<name>A0A8S3XS51_PARAO</name>
<keyword evidence="2" id="KW-1185">Reference proteome</keyword>
<organism evidence="1 2">
    <name type="scientific">Parnassius apollo</name>
    <name type="common">Apollo butterfly</name>
    <name type="synonym">Papilio apollo</name>
    <dbReference type="NCBI Taxonomy" id="110799"/>
    <lineage>
        <taxon>Eukaryota</taxon>
        <taxon>Metazoa</taxon>
        <taxon>Ecdysozoa</taxon>
        <taxon>Arthropoda</taxon>
        <taxon>Hexapoda</taxon>
        <taxon>Insecta</taxon>
        <taxon>Pterygota</taxon>
        <taxon>Neoptera</taxon>
        <taxon>Endopterygota</taxon>
        <taxon>Lepidoptera</taxon>
        <taxon>Glossata</taxon>
        <taxon>Ditrysia</taxon>
        <taxon>Papilionoidea</taxon>
        <taxon>Papilionidae</taxon>
        <taxon>Parnassiinae</taxon>
        <taxon>Parnassini</taxon>
        <taxon>Parnassius</taxon>
        <taxon>Parnassius</taxon>
    </lineage>
</organism>
<sequence>MHDVPCNMSVVWGKETVLFLLELYQSHVLLWDSEKEFTVFAQFALYALCIPHANADCERIFSKINLIKTKSRYRIDEMTNTINNVVIASDSTKRLEKGCISFKPTKQMANEIVFNVLYAITSLQSNPSTSTRRDFELEEEDDFEFSIPV</sequence>
<evidence type="ECO:0000313" key="2">
    <source>
        <dbReference type="Proteomes" id="UP000691718"/>
    </source>
</evidence>
<dbReference type="AlphaFoldDB" id="A0A8S3XS51"/>